<protein>
    <submittedName>
        <fullName evidence="2">Uncharacterized protein</fullName>
    </submittedName>
</protein>
<feature type="non-terminal residue" evidence="2">
    <location>
        <position position="1"/>
    </location>
</feature>
<evidence type="ECO:0000256" key="1">
    <source>
        <dbReference type="SAM" id="MobiDB-lite"/>
    </source>
</evidence>
<comment type="caution">
    <text evidence="2">The sequence shown here is derived from an EMBL/GenBank/DDBJ whole genome shotgun (WGS) entry which is preliminary data.</text>
</comment>
<evidence type="ECO:0000313" key="2">
    <source>
        <dbReference type="EMBL" id="TKC41095.1"/>
    </source>
</evidence>
<sequence>EGPRVCELVGAEKQCQGTLHHTDGVTLSLPNPSSVHTPQRKPTTRFMGRGISQAGWLSAQAGPVHRARSLRPAPGSPFKAAQEELVRGSRRRWGGILSTVASARAAPGHPTRPHPAHHTATAESSRYGDGQASVCPAGTSGVRETPPRRMRCNSVALPQFKAANLSLNTGLIPWGLVRDLDGQLKGRLPLPRRLAQGGGPGTPILLPRPLRPHLLPAASWTLRSSCLSSWAGTAPCGMRGKHAVLGVCKALQALGDSDGGHVVRTEGRLRTVASALCDQRHL</sequence>
<evidence type="ECO:0000313" key="3">
    <source>
        <dbReference type="Proteomes" id="UP000308365"/>
    </source>
</evidence>
<accession>A0A4U1EWB5</accession>
<dbReference type="Proteomes" id="UP000308365">
    <property type="component" value="Unassembled WGS sequence"/>
</dbReference>
<reference evidence="3" key="1">
    <citation type="journal article" date="2019" name="IScience">
        <title>Narwhal Genome Reveals Long-Term Low Genetic Diversity despite Current Large Abundance Size.</title>
        <authorList>
            <person name="Westbury M.V."/>
            <person name="Petersen B."/>
            <person name="Garde E."/>
            <person name="Heide-Jorgensen M.P."/>
            <person name="Lorenzen E.D."/>
        </authorList>
    </citation>
    <scope>NUCLEOTIDE SEQUENCE [LARGE SCALE GENOMIC DNA]</scope>
</reference>
<gene>
    <name evidence="2" type="ORF">EI555_010913</name>
</gene>
<organism evidence="2 3">
    <name type="scientific">Monodon monoceros</name>
    <name type="common">Narwhal</name>
    <name type="synonym">Ceratodon monodon</name>
    <dbReference type="NCBI Taxonomy" id="40151"/>
    <lineage>
        <taxon>Eukaryota</taxon>
        <taxon>Metazoa</taxon>
        <taxon>Chordata</taxon>
        <taxon>Craniata</taxon>
        <taxon>Vertebrata</taxon>
        <taxon>Euteleostomi</taxon>
        <taxon>Mammalia</taxon>
        <taxon>Eutheria</taxon>
        <taxon>Laurasiatheria</taxon>
        <taxon>Artiodactyla</taxon>
        <taxon>Whippomorpha</taxon>
        <taxon>Cetacea</taxon>
        <taxon>Odontoceti</taxon>
        <taxon>Monodontidae</taxon>
        <taxon>Monodon</taxon>
    </lineage>
</organism>
<proteinExistence type="predicted"/>
<dbReference type="EMBL" id="RWIC01000678">
    <property type="protein sequence ID" value="TKC41095.1"/>
    <property type="molecule type" value="Genomic_DNA"/>
</dbReference>
<feature type="region of interest" description="Disordered" evidence="1">
    <location>
        <begin position="104"/>
        <end position="147"/>
    </location>
</feature>
<dbReference type="AlphaFoldDB" id="A0A4U1EWB5"/>
<name>A0A4U1EWB5_MONMO</name>